<dbReference type="PANTHER" id="PTHR30461">
    <property type="entry name" value="DNA-INVERTASE FROM LAMBDOID PROPHAGE"/>
    <property type="match status" value="1"/>
</dbReference>
<dbReference type="InterPro" id="IPR038109">
    <property type="entry name" value="DNA_bind_recomb_sf"/>
</dbReference>
<organism evidence="4 5">
    <name type="scientific">Blautia producta</name>
    <dbReference type="NCBI Taxonomy" id="33035"/>
    <lineage>
        <taxon>Bacteria</taxon>
        <taxon>Bacillati</taxon>
        <taxon>Bacillota</taxon>
        <taxon>Clostridia</taxon>
        <taxon>Lachnospirales</taxon>
        <taxon>Lachnospiraceae</taxon>
        <taxon>Blautia</taxon>
    </lineage>
</organism>
<accession>A0A4P6LRS7</accession>
<dbReference type="PROSITE" id="PS51737">
    <property type="entry name" value="RECOMBINASE_DNA_BIND"/>
    <property type="match status" value="1"/>
</dbReference>
<dbReference type="InterPro" id="IPR036162">
    <property type="entry name" value="Resolvase-like_N_sf"/>
</dbReference>
<dbReference type="Gene3D" id="3.90.1750.20">
    <property type="entry name" value="Putative Large Serine Recombinase, Chain B, Domain 2"/>
    <property type="match status" value="1"/>
</dbReference>
<protein>
    <recommendedName>
        <fullName evidence="6">Recombinase</fullName>
    </recommendedName>
</protein>
<dbReference type="InterPro" id="IPR050639">
    <property type="entry name" value="SSR_resolvase"/>
</dbReference>
<feature type="domain" description="Recombinase" evidence="3">
    <location>
        <begin position="169"/>
        <end position="313"/>
    </location>
</feature>
<evidence type="ECO:0000256" key="1">
    <source>
        <dbReference type="SAM" id="Coils"/>
    </source>
</evidence>
<proteinExistence type="predicted"/>
<dbReference type="Pfam" id="PF07508">
    <property type="entry name" value="Recombinase"/>
    <property type="match status" value="1"/>
</dbReference>
<dbReference type="EMBL" id="CP035945">
    <property type="protein sequence ID" value="QBE94616.1"/>
    <property type="molecule type" value="Genomic_DNA"/>
</dbReference>
<dbReference type="InterPro" id="IPR025827">
    <property type="entry name" value="Zn_ribbon_recom_dom"/>
</dbReference>
<dbReference type="KEGG" id="bpro:PMF13cell1_00109"/>
<dbReference type="InterPro" id="IPR006119">
    <property type="entry name" value="Resolv_N"/>
</dbReference>
<dbReference type="Gene3D" id="3.40.50.1390">
    <property type="entry name" value="Resolvase, N-terminal catalytic domain"/>
    <property type="match status" value="1"/>
</dbReference>
<name>A0A4P6LRS7_9FIRM</name>
<reference evidence="4 5" key="1">
    <citation type="submission" date="2019-01" db="EMBL/GenBank/DDBJ databases">
        <title>PMF-metabolizing Aryl O-demethylase.</title>
        <authorList>
            <person name="Kim M."/>
        </authorList>
    </citation>
    <scope>NUCLEOTIDE SEQUENCE [LARGE SCALE GENOMIC DNA]</scope>
    <source>
        <strain evidence="4 5">PMF1</strain>
    </source>
</reference>
<dbReference type="Proteomes" id="UP000289794">
    <property type="component" value="Chromosome"/>
</dbReference>
<dbReference type="SMART" id="SM00857">
    <property type="entry name" value="Resolvase"/>
    <property type="match status" value="1"/>
</dbReference>
<keyword evidence="1" id="KW-0175">Coiled coil</keyword>
<gene>
    <name evidence="4" type="ORF">PMF13cell1_00109</name>
</gene>
<dbReference type="Pfam" id="PF00239">
    <property type="entry name" value="Resolvase"/>
    <property type="match status" value="1"/>
</dbReference>
<dbReference type="AlphaFoldDB" id="A0A4P6LRS7"/>
<evidence type="ECO:0000313" key="4">
    <source>
        <dbReference type="EMBL" id="QBE94616.1"/>
    </source>
</evidence>
<dbReference type="SUPFAM" id="SSF53041">
    <property type="entry name" value="Resolvase-like"/>
    <property type="match status" value="1"/>
</dbReference>
<dbReference type="PANTHER" id="PTHR30461:SF23">
    <property type="entry name" value="DNA RECOMBINASE-RELATED"/>
    <property type="match status" value="1"/>
</dbReference>
<dbReference type="InterPro" id="IPR011109">
    <property type="entry name" value="DNA_bind_recombinase_dom"/>
</dbReference>
<evidence type="ECO:0000313" key="5">
    <source>
        <dbReference type="Proteomes" id="UP000289794"/>
    </source>
</evidence>
<dbReference type="GO" id="GO:0003677">
    <property type="term" value="F:DNA binding"/>
    <property type="evidence" value="ECO:0007669"/>
    <property type="project" value="InterPro"/>
</dbReference>
<sequence>MRFYGKNLVAEYMRLSREDGDKVESDSISNQRDLITDFLSHHDELKFVGEYVDDGYSGTNFERPAFKRLMEDVKAGKVNCIIVKDLSRFGRNYIETGRYLEKVFPFMGVRFISIIDNYDSAGEDNDADRIIIPFKNLINDSYCRDISMKIRSQLDVKRKNGKFIGSFACYGYCKDPKDNNHLIIDPFAADIVRQIFDLKLSGYNSQRIAEMLNDMGVLPPAEYKRSKGMNYDCGFKAGNNPKWAVVSINRILTNEIYTGTMVQGLNSKINYKIKQSRPVPKEDWIRVSGTHEPIVSRETFDKVQRLLLVDTRTSPEESAVYLFSGLVVCGDCGQNMIRRRTTRGKNVYNYFHCSTYKNGDGCSSHLINAEKLEQIVLETIQAQIALLVRAESILKKIDRISEERSSIKVVNGQLSEVDAEIERYRNLKTQVYTDMLDELISKDEFKEINDRFSQKLDAAKKKKETLLAQKHRLLANKTHLKPWIESYKRYAFIEKLERPVVVELIEKISIYSKDRIAIHFFHEDEMKEMIELSGVLEEDSRSEGGL</sequence>
<evidence type="ECO:0008006" key="6">
    <source>
        <dbReference type="Google" id="ProtNLM"/>
    </source>
</evidence>
<dbReference type="PROSITE" id="PS51736">
    <property type="entry name" value="RECOMBINASES_3"/>
    <property type="match status" value="1"/>
</dbReference>
<dbReference type="GO" id="GO:0000150">
    <property type="term" value="F:DNA strand exchange activity"/>
    <property type="evidence" value="ECO:0007669"/>
    <property type="project" value="InterPro"/>
</dbReference>
<dbReference type="Pfam" id="PF13408">
    <property type="entry name" value="Zn_ribbon_recom"/>
    <property type="match status" value="1"/>
</dbReference>
<dbReference type="RefSeq" id="WP_118635382.1">
    <property type="nucleotide sequence ID" value="NZ_CP035945.1"/>
</dbReference>
<feature type="domain" description="Resolvase/invertase-type recombinase catalytic" evidence="2">
    <location>
        <begin position="8"/>
        <end position="161"/>
    </location>
</feature>
<evidence type="ECO:0000259" key="3">
    <source>
        <dbReference type="PROSITE" id="PS51737"/>
    </source>
</evidence>
<feature type="coiled-coil region" evidence="1">
    <location>
        <begin position="442"/>
        <end position="476"/>
    </location>
</feature>
<evidence type="ECO:0000259" key="2">
    <source>
        <dbReference type="PROSITE" id="PS51736"/>
    </source>
</evidence>